<keyword evidence="1" id="KW-1133">Transmembrane helix</keyword>
<dbReference type="RefSeq" id="WP_058937866.1">
    <property type="nucleotide sequence ID" value="NZ_LLYW01000002.1"/>
</dbReference>
<dbReference type="Proteomes" id="UP000053462">
    <property type="component" value="Unassembled WGS sequence"/>
</dbReference>
<keyword evidence="3" id="KW-1185">Reference proteome</keyword>
<evidence type="ECO:0000313" key="2">
    <source>
        <dbReference type="EMBL" id="KUH34782.1"/>
    </source>
</evidence>
<keyword evidence="1" id="KW-0472">Membrane</keyword>
<dbReference type="OrthoDB" id="101626at2157"/>
<sequence>MPRGMGRGYGRPGYGFYPFGGAYGLIDLLFLVGILYFMFKLFVVAFPYALGLAALLVLRSFLRSHFWGWGRPF</sequence>
<proteinExistence type="predicted"/>
<gene>
    <name evidence="2" type="ORF">APY94_00895</name>
</gene>
<reference evidence="2 3" key="1">
    <citation type="submission" date="2015-10" db="EMBL/GenBank/DDBJ databases">
        <title>Draft genome sequence of Thermococcus celericrescens strain DSM 17994.</title>
        <authorList>
            <person name="Hong S.-J."/>
            <person name="Park C.-E."/>
            <person name="Shin J.-H."/>
        </authorList>
    </citation>
    <scope>NUCLEOTIDE SEQUENCE [LARGE SCALE GENOMIC DNA]</scope>
    <source>
        <strain evidence="2 3">DSM 17994</strain>
    </source>
</reference>
<feature type="transmembrane region" description="Helical" evidence="1">
    <location>
        <begin position="21"/>
        <end position="39"/>
    </location>
</feature>
<dbReference type="STRING" id="227598.APY94_00895"/>
<comment type="caution">
    <text evidence="2">The sequence shown here is derived from an EMBL/GenBank/DDBJ whole genome shotgun (WGS) entry which is preliminary data.</text>
</comment>
<protein>
    <submittedName>
        <fullName evidence="2">Uncharacterized protein</fullName>
    </submittedName>
</protein>
<keyword evidence="1" id="KW-0812">Transmembrane</keyword>
<organism evidence="2 3">
    <name type="scientific">Thermococcus celericrescens</name>
    <dbReference type="NCBI Taxonomy" id="227598"/>
    <lineage>
        <taxon>Archaea</taxon>
        <taxon>Methanobacteriati</taxon>
        <taxon>Methanobacteriota</taxon>
        <taxon>Thermococci</taxon>
        <taxon>Thermococcales</taxon>
        <taxon>Thermococcaceae</taxon>
        <taxon>Thermococcus</taxon>
    </lineage>
</organism>
<dbReference type="AlphaFoldDB" id="A0A117ITX5"/>
<name>A0A117ITX5_9EURY</name>
<accession>A0A117ITX5</accession>
<evidence type="ECO:0000313" key="3">
    <source>
        <dbReference type="Proteomes" id="UP000053462"/>
    </source>
</evidence>
<evidence type="ECO:0000256" key="1">
    <source>
        <dbReference type="SAM" id="Phobius"/>
    </source>
</evidence>
<dbReference type="EMBL" id="LLYW01000002">
    <property type="protein sequence ID" value="KUH34782.1"/>
    <property type="molecule type" value="Genomic_DNA"/>
</dbReference>
<feature type="transmembrane region" description="Helical" evidence="1">
    <location>
        <begin position="45"/>
        <end position="62"/>
    </location>
</feature>